<gene>
    <name evidence="1" type="ORF">T07_1328</name>
</gene>
<proteinExistence type="predicted"/>
<evidence type="ECO:0000313" key="1">
    <source>
        <dbReference type="EMBL" id="KRX15030.1"/>
    </source>
</evidence>
<reference evidence="1 2" key="1">
    <citation type="submission" date="2015-01" db="EMBL/GenBank/DDBJ databases">
        <title>Evolution of Trichinella species and genotypes.</title>
        <authorList>
            <person name="Korhonen P.K."/>
            <person name="Edoardo P."/>
            <person name="Giuseppe L.R."/>
            <person name="Gasser R.B."/>
        </authorList>
    </citation>
    <scope>NUCLEOTIDE SEQUENCE [LARGE SCALE GENOMIC DNA]</scope>
    <source>
        <strain evidence="1">ISS37</strain>
    </source>
</reference>
<sequence length="63" mass="7169">MSDRVVVESAYFGGIAESLISDRRNSVILYQQFKLFELFISASKVTCLTSSTLNLIWFSCVKR</sequence>
<dbReference type="AlphaFoldDB" id="A0A0V0RKK8"/>
<organism evidence="1 2">
    <name type="scientific">Trichinella nelsoni</name>
    <dbReference type="NCBI Taxonomy" id="6336"/>
    <lineage>
        <taxon>Eukaryota</taxon>
        <taxon>Metazoa</taxon>
        <taxon>Ecdysozoa</taxon>
        <taxon>Nematoda</taxon>
        <taxon>Enoplea</taxon>
        <taxon>Dorylaimia</taxon>
        <taxon>Trichinellida</taxon>
        <taxon>Trichinellidae</taxon>
        <taxon>Trichinella</taxon>
    </lineage>
</organism>
<name>A0A0V0RKK8_9BILA</name>
<keyword evidence="2" id="KW-1185">Reference proteome</keyword>
<accession>A0A0V0RKK8</accession>
<dbReference type="Proteomes" id="UP000054630">
    <property type="component" value="Unassembled WGS sequence"/>
</dbReference>
<evidence type="ECO:0000313" key="2">
    <source>
        <dbReference type="Proteomes" id="UP000054630"/>
    </source>
</evidence>
<dbReference type="EMBL" id="JYDL01000142">
    <property type="protein sequence ID" value="KRX15030.1"/>
    <property type="molecule type" value="Genomic_DNA"/>
</dbReference>
<protein>
    <submittedName>
        <fullName evidence="1">Uncharacterized protein</fullName>
    </submittedName>
</protein>
<comment type="caution">
    <text evidence="1">The sequence shown here is derived from an EMBL/GenBank/DDBJ whole genome shotgun (WGS) entry which is preliminary data.</text>
</comment>